<dbReference type="AlphaFoldDB" id="N2AAI6"/>
<dbReference type="Proteomes" id="UP000012589">
    <property type="component" value="Unassembled WGS sequence"/>
</dbReference>
<sequence>MKIANKTKVIHMYEDYENPKTGEYFRWITNDHTRRSDIAKEFEFKIKYSVSSSKFTVKGTSVKVESSA</sequence>
<evidence type="ECO:0000313" key="1">
    <source>
        <dbReference type="EMBL" id="EMZ23453.1"/>
    </source>
</evidence>
<accession>N2AAI6</accession>
<dbReference type="OrthoDB" id="2623765at2"/>
<reference evidence="1 2" key="1">
    <citation type="journal article" date="2014" name="Genome Announc.">
        <title>Draft genome sequences of the altered schaedler flora, a defined bacterial community from gnotobiotic mice.</title>
        <authorList>
            <person name="Wannemuehler M.J."/>
            <person name="Overstreet A.M."/>
            <person name="Ward D.V."/>
            <person name="Phillips G.J."/>
        </authorList>
    </citation>
    <scope>NUCLEOTIDE SEQUENCE [LARGE SCALE GENOMIC DNA]</scope>
    <source>
        <strain evidence="1 2">ASF492</strain>
    </source>
</reference>
<evidence type="ECO:0000313" key="2">
    <source>
        <dbReference type="Proteomes" id="UP000012589"/>
    </source>
</evidence>
<keyword evidence="2" id="KW-1185">Reference proteome</keyword>
<comment type="caution">
    <text evidence="1">The sequence shown here is derived from an EMBL/GenBank/DDBJ whole genome shotgun (WGS) entry which is preliminary data.</text>
</comment>
<dbReference type="EMBL" id="AQFT01000107">
    <property type="protein sequence ID" value="EMZ23453.1"/>
    <property type="molecule type" value="Genomic_DNA"/>
</dbReference>
<organism evidence="1 2">
    <name type="scientific">Eubacterium plexicaudatum ASF492</name>
    <dbReference type="NCBI Taxonomy" id="1235802"/>
    <lineage>
        <taxon>Bacteria</taxon>
        <taxon>Bacillati</taxon>
        <taxon>Bacillota</taxon>
        <taxon>Clostridia</taxon>
        <taxon>Eubacteriales</taxon>
        <taxon>Eubacteriaceae</taxon>
        <taxon>Eubacterium</taxon>
    </lineage>
</organism>
<dbReference type="PATRIC" id="fig|1235802.3.peg.3829"/>
<dbReference type="HOGENOM" id="CLU_2787652_0_0_9"/>
<proteinExistence type="predicted"/>
<gene>
    <name evidence="1" type="ORF">C823_03625</name>
</gene>
<name>N2AAI6_9FIRM</name>
<protein>
    <submittedName>
        <fullName evidence="1">Uncharacterized protein</fullName>
    </submittedName>
</protein>